<feature type="transmembrane region" description="Helical" evidence="10">
    <location>
        <begin position="161"/>
        <end position="180"/>
    </location>
</feature>
<dbReference type="CDD" id="cd06261">
    <property type="entry name" value="TM_PBP2"/>
    <property type="match status" value="1"/>
</dbReference>
<dbReference type="GO" id="GO:0043190">
    <property type="term" value="C:ATP-binding cassette (ABC) transporter complex"/>
    <property type="evidence" value="ECO:0007669"/>
    <property type="project" value="InterPro"/>
</dbReference>
<dbReference type="Pfam" id="PF00528">
    <property type="entry name" value="BPD_transp_1"/>
    <property type="match status" value="1"/>
</dbReference>
<evidence type="ECO:0000256" key="2">
    <source>
        <dbReference type="ARBA" id="ARBA00010072"/>
    </source>
</evidence>
<dbReference type="Gene3D" id="1.10.3720.10">
    <property type="entry name" value="MetI-like"/>
    <property type="match status" value="1"/>
</dbReference>
<keyword evidence="9 10" id="KW-0472">Membrane</keyword>
<evidence type="ECO:0000256" key="6">
    <source>
        <dbReference type="ARBA" id="ARBA00022692"/>
    </source>
</evidence>
<evidence type="ECO:0000256" key="5">
    <source>
        <dbReference type="ARBA" id="ARBA00022519"/>
    </source>
</evidence>
<keyword evidence="4" id="KW-1003">Cell membrane</keyword>
<evidence type="ECO:0000313" key="12">
    <source>
        <dbReference type="EMBL" id="SDX97892.1"/>
    </source>
</evidence>
<accession>A0A1H3G3J0</accession>
<evidence type="ECO:0000256" key="9">
    <source>
        <dbReference type="ARBA" id="ARBA00023136"/>
    </source>
</evidence>
<comment type="similarity">
    <text evidence="2">Belongs to the binding-protein-dependent transport system permease family. HisMQ subfamily.</text>
</comment>
<sequence length="229" mass="25037">MQWLEYLPLIAKGALSTVELALVALLLALFLGLITALAKLSGTLWLTLPAQCYTTLIRGIPDLALMLLIFYTIQIGVNQLTDKLSLGRFEIDPFVAGVMTLGFIYGAYFAETFRGAFLAIDPGQAEAARAYGLSARKTFQKVVLPQLIRFALPGISNNWQVLVKATALVSIIGLSDLVMAAQEAGRSTHNTLMFMVLAGAVYFCLSGFSSLLLYWLKHRSAAWVREAEL</sequence>
<evidence type="ECO:0000256" key="8">
    <source>
        <dbReference type="ARBA" id="ARBA00022989"/>
    </source>
</evidence>
<dbReference type="GO" id="GO:0022857">
    <property type="term" value="F:transmembrane transporter activity"/>
    <property type="evidence" value="ECO:0007669"/>
    <property type="project" value="InterPro"/>
</dbReference>
<feature type="transmembrane region" description="Helical" evidence="10">
    <location>
        <begin position="20"/>
        <end position="40"/>
    </location>
</feature>
<dbReference type="PANTHER" id="PTHR30133:SF1">
    <property type="entry name" value="HISTIDINE TRANSPORT SYSTEM PERMEASE PROTEIN HISQ"/>
    <property type="match status" value="1"/>
</dbReference>
<dbReference type="PROSITE" id="PS50928">
    <property type="entry name" value="ABC_TM1"/>
    <property type="match status" value="1"/>
</dbReference>
<organism evidence="12 13">
    <name type="scientific">Pseudomonas salomonii</name>
    <dbReference type="NCBI Taxonomy" id="191391"/>
    <lineage>
        <taxon>Bacteria</taxon>
        <taxon>Pseudomonadati</taxon>
        <taxon>Pseudomonadota</taxon>
        <taxon>Gammaproteobacteria</taxon>
        <taxon>Pseudomonadales</taxon>
        <taxon>Pseudomonadaceae</taxon>
        <taxon>Pseudomonas</taxon>
    </lineage>
</organism>
<dbReference type="Proteomes" id="UP000182902">
    <property type="component" value="Unassembled WGS sequence"/>
</dbReference>
<protein>
    <submittedName>
        <fullName evidence="12">Histidine transport system permease protein</fullName>
    </submittedName>
</protein>
<evidence type="ECO:0000256" key="4">
    <source>
        <dbReference type="ARBA" id="ARBA00022475"/>
    </source>
</evidence>
<keyword evidence="3 10" id="KW-0813">Transport</keyword>
<feature type="domain" description="ABC transmembrane type-1" evidence="11">
    <location>
        <begin position="14"/>
        <end position="214"/>
    </location>
</feature>
<proteinExistence type="inferred from homology"/>
<evidence type="ECO:0000256" key="3">
    <source>
        <dbReference type="ARBA" id="ARBA00022448"/>
    </source>
</evidence>
<feature type="transmembrane region" description="Helical" evidence="10">
    <location>
        <begin position="93"/>
        <end position="110"/>
    </location>
</feature>
<dbReference type="InterPro" id="IPR051613">
    <property type="entry name" value="ABC_transp_permease_HisMQ"/>
</dbReference>
<name>A0A1H3G3J0_9PSED</name>
<keyword evidence="5" id="KW-0997">Cell inner membrane</keyword>
<dbReference type="InterPro" id="IPR035906">
    <property type="entry name" value="MetI-like_sf"/>
</dbReference>
<keyword evidence="7" id="KW-0029">Amino-acid transport</keyword>
<dbReference type="PANTHER" id="PTHR30133">
    <property type="entry name" value="CATIONIC AMINO ACID TRANSPORTER, MEMBRANE COMPONENT"/>
    <property type="match status" value="1"/>
</dbReference>
<evidence type="ECO:0000256" key="7">
    <source>
        <dbReference type="ARBA" id="ARBA00022970"/>
    </source>
</evidence>
<keyword evidence="8 10" id="KW-1133">Transmembrane helix</keyword>
<dbReference type="InterPro" id="IPR000515">
    <property type="entry name" value="MetI-like"/>
</dbReference>
<feature type="transmembrane region" description="Helical" evidence="10">
    <location>
        <begin position="52"/>
        <end position="73"/>
    </location>
</feature>
<dbReference type="RefSeq" id="WP_069787704.1">
    <property type="nucleotide sequence ID" value="NZ_FNOX01000002.1"/>
</dbReference>
<reference evidence="12 13" key="1">
    <citation type="submission" date="2016-10" db="EMBL/GenBank/DDBJ databases">
        <authorList>
            <person name="de Groot N.N."/>
        </authorList>
    </citation>
    <scope>NUCLEOTIDE SEQUENCE [LARGE SCALE GENOMIC DNA]</scope>
    <source>
        <strain evidence="12 13">ICMP 14252</strain>
    </source>
</reference>
<dbReference type="AlphaFoldDB" id="A0A1H3G3J0"/>
<dbReference type="GO" id="GO:0006865">
    <property type="term" value="P:amino acid transport"/>
    <property type="evidence" value="ECO:0007669"/>
    <property type="project" value="UniProtKB-KW"/>
</dbReference>
<evidence type="ECO:0000256" key="1">
    <source>
        <dbReference type="ARBA" id="ARBA00004429"/>
    </source>
</evidence>
<comment type="subcellular location">
    <subcellularLocation>
        <location evidence="1">Cell inner membrane</location>
        <topology evidence="1">Multi-pass membrane protein</topology>
    </subcellularLocation>
    <subcellularLocation>
        <location evidence="10">Cell membrane</location>
        <topology evidence="10">Multi-pass membrane protein</topology>
    </subcellularLocation>
</comment>
<evidence type="ECO:0000313" key="13">
    <source>
        <dbReference type="Proteomes" id="UP000182902"/>
    </source>
</evidence>
<gene>
    <name evidence="12" type="ORF">SAMN05216247_102340</name>
</gene>
<dbReference type="EMBL" id="FNOX01000002">
    <property type="protein sequence ID" value="SDX97892.1"/>
    <property type="molecule type" value="Genomic_DNA"/>
</dbReference>
<dbReference type="SUPFAM" id="SSF161098">
    <property type="entry name" value="MetI-like"/>
    <property type="match status" value="1"/>
</dbReference>
<feature type="transmembrane region" description="Helical" evidence="10">
    <location>
        <begin position="192"/>
        <end position="216"/>
    </location>
</feature>
<dbReference type="InterPro" id="IPR010065">
    <property type="entry name" value="AA_ABC_transptr_permease_3TM"/>
</dbReference>
<keyword evidence="6 10" id="KW-0812">Transmembrane</keyword>
<evidence type="ECO:0000256" key="10">
    <source>
        <dbReference type="RuleBase" id="RU363032"/>
    </source>
</evidence>
<evidence type="ECO:0000259" key="11">
    <source>
        <dbReference type="PROSITE" id="PS50928"/>
    </source>
</evidence>
<dbReference type="NCBIfam" id="TIGR01726">
    <property type="entry name" value="HEQRo_perm_3TM"/>
    <property type="match status" value="1"/>
</dbReference>